<feature type="compositionally biased region" description="Polar residues" evidence="1">
    <location>
        <begin position="160"/>
        <end position="169"/>
    </location>
</feature>
<name>A0ABR2HU63_9PEZI</name>
<evidence type="ECO:0000313" key="3">
    <source>
        <dbReference type="Proteomes" id="UP001390339"/>
    </source>
</evidence>
<feature type="compositionally biased region" description="Pro residues" evidence="1">
    <location>
        <begin position="144"/>
        <end position="159"/>
    </location>
</feature>
<protein>
    <recommendedName>
        <fullName evidence="4">RRM Nup35-type domain-containing protein</fullName>
    </recommendedName>
</protein>
<organism evidence="2 3">
    <name type="scientific">Apiospora arundinis</name>
    <dbReference type="NCBI Taxonomy" id="335852"/>
    <lineage>
        <taxon>Eukaryota</taxon>
        <taxon>Fungi</taxon>
        <taxon>Dikarya</taxon>
        <taxon>Ascomycota</taxon>
        <taxon>Pezizomycotina</taxon>
        <taxon>Sordariomycetes</taxon>
        <taxon>Xylariomycetidae</taxon>
        <taxon>Amphisphaeriales</taxon>
        <taxon>Apiosporaceae</taxon>
        <taxon>Apiospora</taxon>
    </lineage>
</organism>
<feature type="region of interest" description="Disordered" evidence="1">
    <location>
        <begin position="129"/>
        <end position="180"/>
    </location>
</feature>
<comment type="caution">
    <text evidence="2">The sequence shown here is derived from an EMBL/GenBank/DDBJ whole genome shotgun (WGS) entry which is preliminary data.</text>
</comment>
<dbReference type="InterPro" id="IPR035979">
    <property type="entry name" value="RBD_domain_sf"/>
</dbReference>
<evidence type="ECO:0008006" key="4">
    <source>
        <dbReference type="Google" id="ProtNLM"/>
    </source>
</evidence>
<dbReference type="EMBL" id="JAPCWZ010000009">
    <property type="protein sequence ID" value="KAK8852310.1"/>
    <property type="molecule type" value="Genomic_DNA"/>
</dbReference>
<dbReference type="SUPFAM" id="SSF54928">
    <property type="entry name" value="RNA-binding domain, RBD"/>
    <property type="match status" value="1"/>
</dbReference>
<gene>
    <name evidence="2" type="ORF">PGQ11_014789</name>
</gene>
<evidence type="ECO:0000256" key="1">
    <source>
        <dbReference type="SAM" id="MobiDB-lite"/>
    </source>
</evidence>
<sequence length="368" mass="41402">MAQPNDESLSCFHIDECLHIDAYLWGDGEIKPDNPNLPRYCPRPSYCRRRGNHNGAGNGSNTGTHAVLNGTTNSNNQILPMNAWHNNGRSVSAFGFFALPTGLQSSTSATPPHFTSFGHQHVFAPTPTLVQQPWPRRPRQNQRPPQPPWQPARQPPAPATNPSMSNNYKGNPHLAANQSDNIPESESCAVWITWLPPDCTVSMLLNKIRRCDKVYATHINKPKGPLMNCAAKVVFWSRQGVDRLLELQSKGQFTVGRCKPSIRMNRIRSRASKPGPESRVLHITGPKKVVNQDCLSELFKDNFQWEDDTITELGELKEEGLRYLEWCFSSYRCQAQNAFEVLQRQIKSGDDIWSSVQVFWGADPCAEN</sequence>
<proteinExistence type="predicted"/>
<evidence type="ECO:0000313" key="2">
    <source>
        <dbReference type="EMBL" id="KAK8852310.1"/>
    </source>
</evidence>
<keyword evidence="3" id="KW-1185">Reference proteome</keyword>
<dbReference type="Proteomes" id="UP001390339">
    <property type="component" value="Unassembled WGS sequence"/>
</dbReference>
<feature type="region of interest" description="Disordered" evidence="1">
    <location>
        <begin position="52"/>
        <end position="73"/>
    </location>
</feature>
<reference evidence="2 3" key="1">
    <citation type="journal article" date="2024" name="IMA Fungus">
        <title>Apiospora arundinis, a panoply of carbohydrate-active enzymes and secondary metabolites.</title>
        <authorList>
            <person name="Sorensen T."/>
            <person name="Petersen C."/>
            <person name="Muurmann A.T."/>
            <person name="Christiansen J.V."/>
            <person name="Brundto M.L."/>
            <person name="Overgaard C.K."/>
            <person name="Boysen A.T."/>
            <person name="Wollenberg R.D."/>
            <person name="Larsen T.O."/>
            <person name="Sorensen J.L."/>
            <person name="Nielsen K.L."/>
            <person name="Sondergaard T.E."/>
        </authorList>
    </citation>
    <scope>NUCLEOTIDE SEQUENCE [LARGE SCALE GENOMIC DNA]</scope>
    <source>
        <strain evidence="2 3">AAU 773</strain>
    </source>
</reference>
<accession>A0ABR2HU63</accession>